<dbReference type="Pfam" id="PF03924">
    <property type="entry name" value="CHASE"/>
    <property type="match status" value="1"/>
</dbReference>
<name>Q391P1_BURL3</name>
<accession>Q391P1</accession>
<gene>
    <name evidence="11" type="ordered locus">Bcep18194_B2714</name>
</gene>
<keyword evidence="4 11" id="KW-0418">Kinase</keyword>
<dbReference type="GO" id="GO:0046983">
    <property type="term" value="F:protein dimerization activity"/>
    <property type="evidence" value="ECO:0007669"/>
    <property type="project" value="InterPro"/>
</dbReference>
<organism evidence="11 12">
    <name type="scientific">Burkholderia lata (strain ATCC 17760 / DSM 23089 / LMG 22485 / NCIMB 9086 / R18194 / 383)</name>
    <dbReference type="NCBI Taxonomy" id="482957"/>
    <lineage>
        <taxon>Bacteria</taxon>
        <taxon>Pseudomonadati</taxon>
        <taxon>Pseudomonadota</taxon>
        <taxon>Betaproteobacteria</taxon>
        <taxon>Burkholderiales</taxon>
        <taxon>Burkholderiaceae</taxon>
        <taxon>Burkholderia</taxon>
        <taxon>Burkholderia cepacia complex</taxon>
    </lineage>
</organism>
<keyword evidence="12" id="KW-1185">Reference proteome</keyword>
<evidence type="ECO:0000259" key="10">
    <source>
        <dbReference type="SMART" id="SM01079"/>
    </source>
</evidence>
<evidence type="ECO:0000256" key="5">
    <source>
        <dbReference type="ARBA" id="ARBA00022989"/>
    </source>
</evidence>
<reference evidence="11" key="1">
    <citation type="submission" date="2005-10" db="EMBL/GenBank/DDBJ databases">
        <title>Complete sequence of chromosome 2 of Burkholderia sp. 383.</title>
        <authorList>
            <consortium name="US DOE Joint Genome Institute"/>
            <person name="Copeland A."/>
            <person name="Lucas S."/>
            <person name="Lapidus A."/>
            <person name="Barry K."/>
            <person name="Detter J.C."/>
            <person name="Glavina T."/>
            <person name="Hammon N."/>
            <person name="Israni S."/>
            <person name="Pitluck S."/>
            <person name="Chain P."/>
            <person name="Malfatti S."/>
            <person name="Shin M."/>
            <person name="Vergez L."/>
            <person name="Schmutz J."/>
            <person name="Larimer F."/>
            <person name="Land M."/>
            <person name="Kyrpides N."/>
            <person name="Lykidis A."/>
            <person name="Richardson P."/>
        </authorList>
    </citation>
    <scope>NUCLEOTIDE SEQUENCE [LARGE SCALE GENOMIC DNA]</scope>
    <source>
        <strain evidence="11">383</strain>
    </source>
</reference>
<dbReference type="SUPFAM" id="SSF55874">
    <property type="entry name" value="ATPase domain of HSP90 chaperone/DNA topoisomerase II/histidine kinase"/>
    <property type="match status" value="1"/>
</dbReference>
<evidence type="ECO:0000256" key="7">
    <source>
        <dbReference type="ARBA" id="ARBA00023136"/>
    </source>
</evidence>
<evidence type="ECO:0000256" key="4">
    <source>
        <dbReference type="ARBA" id="ARBA00022777"/>
    </source>
</evidence>
<feature type="domain" description="CHASE" evidence="10">
    <location>
        <begin position="113"/>
        <end position="298"/>
    </location>
</feature>
<sequence length="614" mass="67164">MRRDHTRPGVDAPGTRDDNRTSTAAAPARSPDHHATLSAMIRRASRHPLAIAAIVLMLLLGVTHLVVVQLDARARAAADLKFGEFVTDTSNKIQVQLLRYVDVLSGVRGLWSVVGEPTQQQFTDYVASLHLARRFPALQMINYCDYVATADTRQYEQTMRVRLGKPDFKVFPASTPHPFRAVLRYNMPYTAIYIGRDVAVNFGWNVAEETNRTGEPYTSGVGVTQLDGHAGPGLGIRLAVYRGGEVPPPAERLSRAIGSAGIFVDVRTLIREAMPDDDWQFVSLRLHTVAKPGEVADVRRRGLFAYDNDALSGKPTMTERRTFVVAGRPFVLDIAVPAGHFQDVIGRHLRAIGYALGSAISLASAFIIYLLLVSQRRLSDTVTQQSVSLASTQHQVSTLLDAQLRAERELTRQGERERQQIGRELHDDLGQKLTGASLMLSTLAQSRRDGADDSQQVIDKVSAIVEDGIETIRTLSRGLSPFDGSPHDLAAALRELCGDVDRIAAGGCHLSVEYDTELLSPDASLHLYRIVQESISNALRHGRATRIEVALRDFDGRVALSIHDNGTGFAPGVDPAAQPASRLGLRSIRSRAQLLGLQARFLTNETGGMTVEVN</sequence>
<comment type="subcellular location">
    <subcellularLocation>
        <location evidence="1">Membrane</location>
    </subcellularLocation>
</comment>
<dbReference type="Pfam" id="PF02518">
    <property type="entry name" value="HATPase_c"/>
    <property type="match status" value="1"/>
</dbReference>
<dbReference type="Gene3D" id="3.30.565.10">
    <property type="entry name" value="Histidine kinase-like ATPase, C-terminal domain"/>
    <property type="match status" value="1"/>
</dbReference>
<evidence type="ECO:0000256" key="8">
    <source>
        <dbReference type="SAM" id="MobiDB-lite"/>
    </source>
</evidence>
<evidence type="ECO:0000256" key="9">
    <source>
        <dbReference type="SAM" id="Phobius"/>
    </source>
</evidence>
<evidence type="ECO:0000256" key="2">
    <source>
        <dbReference type="ARBA" id="ARBA00022679"/>
    </source>
</evidence>
<keyword evidence="7 9" id="KW-0472">Membrane</keyword>
<dbReference type="Gene3D" id="1.20.5.1930">
    <property type="match status" value="1"/>
</dbReference>
<evidence type="ECO:0000256" key="3">
    <source>
        <dbReference type="ARBA" id="ARBA00022692"/>
    </source>
</evidence>
<dbReference type="InterPro" id="IPR042240">
    <property type="entry name" value="CHASE_sf"/>
</dbReference>
<evidence type="ECO:0000256" key="6">
    <source>
        <dbReference type="ARBA" id="ARBA00023012"/>
    </source>
</evidence>
<feature type="compositionally biased region" description="Basic and acidic residues" evidence="8">
    <location>
        <begin position="1"/>
        <end position="20"/>
    </location>
</feature>
<dbReference type="InterPro" id="IPR011712">
    <property type="entry name" value="Sig_transdc_His_kin_sub3_dim/P"/>
</dbReference>
<dbReference type="KEGG" id="bur:Bcep18194_B2714"/>
<dbReference type="PANTHER" id="PTHR24421">
    <property type="entry name" value="NITRATE/NITRITE SENSOR PROTEIN NARX-RELATED"/>
    <property type="match status" value="1"/>
</dbReference>
<keyword evidence="5 9" id="KW-1133">Transmembrane helix</keyword>
<feature type="region of interest" description="Disordered" evidence="8">
    <location>
        <begin position="1"/>
        <end position="33"/>
    </location>
</feature>
<dbReference type="GO" id="GO:0000155">
    <property type="term" value="F:phosphorelay sensor kinase activity"/>
    <property type="evidence" value="ECO:0007669"/>
    <property type="project" value="InterPro"/>
</dbReference>
<dbReference type="InterPro" id="IPR006189">
    <property type="entry name" value="CHASE_dom"/>
</dbReference>
<dbReference type="CDD" id="cd16917">
    <property type="entry name" value="HATPase_UhpB-NarQ-NarX-like"/>
    <property type="match status" value="1"/>
</dbReference>
<evidence type="ECO:0000256" key="1">
    <source>
        <dbReference type="ARBA" id="ARBA00004370"/>
    </source>
</evidence>
<dbReference type="Proteomes" id="UP000002705">
    <property type="component" value="Chromosome 2"/>
</dbReference>
<evidence type="ECO:0000313" key="12">
    <source>
        <dbReference type="Proteomes" id="UP000002705"/>
    </source>
</evidence>
<dbReference type="GO" id="GO:0016020">
    <property type="term" value="C:membrane"/>
    <property type="evidence" value="ECO:0007669"/>
    <property type="project" value="UniProtKB-SubCell"/>
</dbReference>
<keyword evidence="2" id="KW-0808">Transferase</keyword>
<feature type="transmembrane region" description="Helical" evidence="9">
    <location>
        <begin position="49"/>
        <end position="67"/>
    </location>
</feature>
<keyword evidence="3 9" id="KW-0812">Transmembrane</keyword>
<dbReference type="AlphaFoldDB" id="Q391P1"/>
<feature type="transmembrane region" description="Helical" evidence="9">
    <location>
        <begin position="351"/>
        <end position="372"/>
    </location>
</feature>
<dbReference type="PATRIC" id="fig|482957.22.peg.6518"/>
<protein>
    <submittedName>
        <fullName evidence="11">Signal transduction histidine kinase</fullName>
    </submittedName>
</protein>
<dbReference type="Pfam" id="PF07730">
    <property type="entry name" value="HisKA_3"/>
    <property type="match status" value="1"/>
</dbReference>
<dbReference type="SMART" id="SM01079">
    <property type="entry name" value="CHASE"/>
    <property type="match status" value="1"/>
</dbReference>
<proteinExistence type="predicted"/>
<evidence type="ECO:0000313" key="11">
    <source>
        <dbReference type="EMBL" id="ABB12825.1"/>
    </source>
</evidence>
<dbReference type="HOGENOM" id="CLU_444592_0_0_4"/>
<keyword evidence="6" id="KW-0902">Two-component regulatory system</keyword>
<dbReference type="InterPro" id="IPR036890">
    <property type="entry name" value="HATPase_C_sf"/>
</dbReference>
<dbReference type="InterPro" id="IPR050482">
    <property type="entry name" value="Sensor_HK_TwoCompSys"/>
</dbReference>
<dbReference type="EMBL" id="CP000152">
    <property type="protein sequence ID" value="ABB12825.1"/>
    <property type="molecule type" value="Genomic_DNA"/>
</dbReference>
<dbReference type="Gene3D" id="3.30.450.350">
    <property type="entry name" value="CHASE domain"/>
    <property type="match status" value="1"/>
</dbReference>
<dbReference type="InterPro" id="IPR003594">
    <property type="entry name" value="HATPase_dom"/>
</dbReference>